<proteinExistence type="predicted"/>
<organism evidence="1 2">
    <name type="scientific">candidate division WWE3 bacterium RIFCSPLOWO2_12_FULL_36_10</name>
    <dbReference type="NCBI Taxonomy" id="1802630"/>
    <lineage>
        <taxon>Bacteria</taxon>
        <taxon>Katanobacteria</taxon>
    </lineage>
</organism>
<evidence type="ECO:0000313" key="2">
    <source>
        <dbReference type="Proteomes" id="UP000177763"/>
    </source>
</evidence>
<protein>
    <submittedName>
        <fullName evidence="1">Uncharacterized protein</fullName>
    </submittedName>
</protein>
<comment type="caution">
    <text evidence="1">The sequence shown here is derived from an EMBL/GenBank/DDBJ whole genome shotgun (WGS) entry which is preliminary data.</text>
</comment>
<dbReference type="AlphaFoldDB" id="A0A1F4VIV2"/>
<gene>
    <name evidence="1" type="ORF">A3H26_04205</name>
</gene>
<sequence length="90" mass="10563">MNRNKLNIRMDLMRVVKTALEIDKPFEKAIAYMFLDKALQEFKSNLPKETLLRNELQKFNSQIDDISNDPLKRIHWGEKVMTIASRLGSI</sequence>
<name>A0A1F4VIV2_UNCKA</name>
<dbReference type="EMBL" id="MEVN01000029">
    <property type="protein sequence ID" value="OGC56808.1"/>
    <property type="molecule type" value="Genomic_DNA"/>
</dbReference>
<accession>A0A1F4VIV2</accession>
<evidence type="ECO:0000313" key="1">
    <source>
        <dbReference type="EMBL" id="OGC56808.1"/>
    </source>
</evidence>
<reference evidence="1 2" key="1">
    <citation type="journal article" date="2016" name="Nat. Commun.">
        <title>Thousands of microbial genomes shed light on interconnected biogeochemical processes in an aquifer system.</title>
        <authorList>
            <person name="Anantharaman K."/>
            <person name="Brown C.T."/>
            <person name="Hug L.A."/>
            <person name="Sharon I."/>
            <person name="Castelle C.J."/>
            <person name="Probst A.J."/>
            <person name="Thomas B.C."/>
            <person name="Singh A."/>
            <person name="Wilkins M.J."/>
            <person name="Karaoz U."/>
            <person name="Brodie E.L."/>
            <person name="Williams K.H."/>
            <person name="Hubbard S.S."/>
            <person name="Banfield J.F."/>
        </authorList>
    </citation>
    <scope>NUCLEOTIDE SEQUENCE [LARGE SCALE GENOMIC DNA]</scope>
</reference>
<dbReference type="Proteomes" id="UP000177763">
    <property type="component" value="Unassembled WGS sequence"/>
</dbReference>